<dbReference type="GO" id="GO:0051539">
    <property type="term" value="F:4 iron, 4 sulfur cluster binding"/>
    <property type="evidence" value="ECO:0007669"/>
    <property type="project" value="UniProtKB-KW"/>
</dbReference>
<dbReference type="InterPro" id="IPR024560">
    <property type="entry name" value="UPF0313_C"/>
</dbReference>
<dbReference type="InterPro" id="IPR020612">
    <property type="entry name" value="Methylthiotransferase_CS"/>
</dbReference>
<evidence type="ECO:0000256" key="3">
    <source>
        <dbReference type="ARBA" id="ARBA00022691"/>
    </source>
</evidence>
<dbReference type="PROSITE" id="PS51918">
    <property type="entry name" value="RADICAL_SAM"/>
    <property type="match status" value="1"/>
</dbReference>
<dbReference type="InterPro" id="IPR013704">
    <property type="entry name" value="UPF0313_N"/>
</dbReference>
<accession>A0A8S5S3E4</accession>
<keyword evidence="6" id="KW-0411">Iron-sulfur</keyword>
<sequence length="656" mass="73866">MPRPEGRTRSDPAAGATEDVQTTTLMFLPTTIKEVRERGWDQLDVILFSGDAYIDHPAFGPAVVGRLLEAEGYRVAIVPQPNWRDDLRDFTKLGAPRLFFGISAGSMDSMVNHYTANLRLRHDDAYTPGGKAGFRPDYAVTVYAQILKRLYPHVPVVIGGIEASLRRLTHYDYWSDSLKPSVLVESGADLLIYGMGERVVQQVARAMRNGYNAKLLRKIRQVAFLADEAYVSRLDPDRTIRLHGYEECLRDKRAFGENFTVIETQSNLMEPEAMLVEATGDRFVVVTPPNTTLTTEELDHSFDLPYERAPHPRYRGKGDIPAWEMIKFSVNIHRGCFGGCSFCTISAHQGKFINSRSERSILGEVERVAAMPGFKGYLSDVGAPSANMYRMGGRDRELCRKCRRPSCLHPRMCPNLNNDHGPLLALYEKIRAVKGVKKAFIGSGIRYDLFDERPYLETVLKHHTSGRLKVAPEHTEERVLQLMRKPPFALFERLNADFHRICDREGLPYQLIPYFISSHPGCTEQDMRALSEKVLGKLHFNLEQVQDLTPTPMTLSSVMFYTGENPYTHEKVYVARTQEEKRRQKSYFFGGRIPAPTASAGRRAHEAERGQAAGRKGGPYGRSDGGSKSAPKSSPDGFRKSKRPMVRKGMGVTKKG</sequence>
<dbReference type="PANTHER" id="PTHR32331:SF0">
    <property type="entry name" value="UPF0313 PROTEIN YGIQ"/>
    <property type="match status" value="1"/>
</dbReference>
<dbReference type="HAMAP" id="MF_01251">
    <property type="entry name" value="UPF0313"/>
    <property type="match status" value="1"/>
</dbReference>
<dbReference type="PANTHER" id="PTHR32331">
    <property type="entry name" value="UPF0313 PROTEIN YGIQ"/>
    <property type="match status" value="1"/>
</dbReference>
<feature type="domain" description="Radical SAM core" evidence="8">
    <location>
        <begin position="322"/>
        <end position="592"/>
    </location>
</feature>
<evidence type="ECO:0000256" key="5">
    <source>
        <dbReference type="ARBA" id="ARBA00023004"/>
    </source>
</evidence>
<dbReference type="InterPro" id="IPR022946">
    <property type="entry name" value="UPF0313"/>
</dbReference>
<keyword evidence="3" id="KW-0949">S-adenosyl-L-methionine</keyword>
<dbReference type="SFLD" id="SFLDG01069">
    <property type="entry name" value="UPF0313"/>
    <property type="match status" value="1"/>
</dbReference>
<comment type="cofactor">
    <cofactor evidence="1">
        <name>[4Fe-4S] cluster</name>
        <dbReference type="ChEBI" id="CHEBI:49883"/>
    </cofactor>
</comment>
<dbReference type="InterPro" id="IPR007197">
    <property type="entry name" value="rSAM"/>
</dbReference>
<dbReference type="InterPro" id="IPR058240">
    <property type="entry name" value="rSAM_sf"/>
</dbReference>
<evidence type="ECO:0000256" key="7">
    <source>
        <dbReference type="SAM" id="MobiDB-lite"/>
    </source>
</evidence>
<protein>
    <submittedName>
        <fullName evidence="9">Putative radical SAM protein YgiQ</fullName>
    </submittedName>
</protein>
<dbReference type="Pfam" id="PF08497">
    <property type="entry name" value="Radical_SAM_N"/>
    <property type="match status" value="1"/>
</dbReference>
<dbReference type="SUPFAM" id="SSF102114">
    <property type="entry name" value="Radical SAM enzymes"/>
    <property type="match status" value="1"/>
</dbReference>
<keyword evidence="5" id="KW-0408">Iron</keyword>
<dbReference type="InterPro" id="IPR023404">
    <property type="entry name" value="rSAM_horseshoe"/>
</dbReference>
<dbReference type="EMBL" id="BK032514">
    <property type="protein sequence ID" value="DAF45210.1"/>
    <property type="molecule type" value="Genomic_DNA"/>
</dbReference>
<dbReference type="SFLD" id="SFLDG01082">
    <property type="entry name" value="B12-binding_domain_containing"/>
    <property type="match status" value="1"/>
</dbReference>
<reference evidence="9" key="1">
    <citation type="journal article" date="2021" name="Proc. Natl. Acad. Sci. U.S.A.">
        <title>A Catalog of Tens of Thousands of Viruses from Human Metagenomes Reveals Hidden Associations with Chronic Diseases.</title>
        <authorList>
            <person name="Tisza M.J."/>
            <person name="Buck C.B."/>
        </authorList>
    </citation>
    <scope>NUCLEOTIDE SEQUENCE</scope>
    <source>
        <strain evidence="9">CtBLh2</strain>
    </source>
</reference>
<proteinExistence type="inferred from homology"/>
<evidence type="ECO:0000313" key="9">
    <source>
        <dbReference type="EMBL" id="DAF45210.1"/>
    </source>
</evidence>
<evidence type="ECO:0000259" key="8">
    <source>
        <dbReference type="PROSITE" id="PS51918"/>
    </source>
</evidence>
<keyword evidence="2" id="KW-0004">4Fe-4S</keyword>
<feature type="region of interest" description="Disordered" evidence="7">
    <location>
        <begin position="585"/>
        <end position="656"/>
    </location>
</feature>
<dbReference type="SFLD" id="SFLDS00029">
    <property type="entry name" value="Radical_SAM"/>
    <property type="match status" value="1"/>
</dbReference>
<feature type="compositionally biased region" description="Gly residues" evidence="7">
    <location>
        <begin position="615"/>
        <end position="624"/>
    </location>
</feature>
<evidence type="ECO:0000256" key="4">
    <source>
        <dbReference type="ARBA" id="ARBA00022723"/>
    </source>
</evidence>
<dbReference type="GO" id="GO:0046872">
    <property type="term" value="F:metal ion binding"/>
    <property type="evidence" value="ECO:0007669"/>
    <property type="project" value="UniProtKB-KW"/>
</dbReference>
<dbReference type="GO" id="GO:0003824">
    <property type="term" value="F:catalytic activity"/>
    <property type="evidence" value="ECO:0007669"/>
    <property type="project" value="InterPro"/>
</dbReference>
<evidence type="ECO:0000256" key="2">
    <source>
        <dbReference type="ARBA" id="ARBA00022485"/>
    </source>
</evidence>
<dbReference type="NCBIfam" id="TIGR03904">
    <property type="entry name" value="SAM_YgiQ"/>
    <property type="match status" value="1"/>
</dbReference>
<dbReference type="InterPro" id="IPR006638">
    <property type="entry name" value="Elp3/MiaA/NifB-like_rSAM"/>
</dbReference>
<organism evidence="9">
    <name type="scientific">Siphoviridae sp. ctBLh2</name>
    <dbReference type="NCBI Taxonomy" id="2827803"/>
    <lineage>
        <taxon>Viruses</taxon>
        <taxon>Duplodnaviria</taxon>
        <taxon>Heunggongvirae</taxon>
        <taxon>Uroviricota</taxon>
        <taxon>Caudoviricetes</taxon>
    </lineage>
</organism>
<dbReference type="Gene3D" id="3.80.30.20">
    <property type="entry name" value="tm_1862 like domain"/>
    <property type="match status" value="1"/>
</dbReference>
<dbReference type="Pfam" id="PF11842">
    <property type="entry name" value="DUF3362"/>
    <property type="match status" value="1"/>
</dbReference>
<evidence type="ECO:0000256" key="1">
    <source>
        <dbReference type="ARBA" id="ARBA00001966"/>
    </source>
</evidence>
<keyword evidence="4" id="KW-0479">Metal-binding</keyword>
<name>A0A8S5S3E4_9CAUD</name>
<dbReference type="SMART" id="SM00729">
    <property type="entry name" value="Elp3"/>
    <property type="match status" value="1"/>
</dbReference>
<dbReference type="PROSITE" id="PS01278">
    <property type="entry name" value="MTTASE_RADICAL"/>
    <property type="match status" value="1"/>
</dbReference>
<evidence type="ECO:0000256" key="6">
    <source>
        <dbReference type="ARBA" id="ARBA00023014"/>
    </source>
</evidence>